<name>A0A0L0MER4_9BURK</name>
<dbReference type="InterPro" id="IPR050114">
    <property type="entry name" value="UPF0173_UPF0282_UlaG_hydrolase"/>
</dbReference>
<keyword evidence="3" id="KW-1185">Reference proteome</keyword>
<dbReference type="InterPro" id="IPR001279">
    <property type="entry name" value="Metallo-B-lactamas"/>
</dbReference>
<dbReference type="SUPFAM" id="SSF56281">
    <property type="entry name" value="Metallo-hydrolase/oxidoreductase"/>
    <property type="match status" value="1"/>
</dbReference>
<comment type="caution">
    <text evidence="2">The sequence shown here is derived from an EMBL/GenBank/DDBJ whole genome shotgun (WGS) entry which is preliminary data.</text>
</comment>
<dbReference type="PANTHER" id="PTHR43546">
    <property type="entry name" value="UPF0173 METAL-DEPENDENT HYDROLASE MJ1163-RELATED"/>
    <property type="match status" value="1"/>
</dbReference>
<feature type="domain" description="Metallo-beta-lactamase" evidence="1">
    <location>
        <begin position="44"/>
        <end position="248"/>
    </location>
</feature>
<dbReference type="OrthoDB" id="9805728at2"/>
<dbReference type="EC" id="3.1.3.48" evidence="2"/>
<dbReference type="Gene3D" id="3.60.15.10">
    <property type="entry name" value="Ribonuclease Z/Hydroxyacylglutathione hydrolase-like"/>
    <property type="match status" value="1"/>
</dbReference>
<dbReference type="GO" id="GO:0004725">
    <property type="term" value="F:protein tyrosine phosphatase activity"/>
    <property type="evidence" value="ECO:0007669"/>
    <property type="project" value="UniProtKB-EC"/>
</dbReference>
<evidence type="ECO:0000313" key="3">
    <source>
        <dbReference type="Proteomes" id="UP000036959"/>
    </source>
</evidence>
<keyword evidence="2" id="KW-0378">Hydrolase</keyword>
<evidence type="ECO:0000259" key="1">
    <source>
        <dbReference type="Pfam" id="PF12706"/>
    </source>
</evidence>
<reference evidence="3" key="1">
    <citation type="submission" date="2015-06" db="EMBL/GenBank/DDBJ databases">
        <title>Comparative genomics of Burkholderia leaf nodule symbionts.</title>
        <authorList>
            <person name="Carlier A."/>
            <person name="Eberl L."/>
            <person name="Pinto-Carbo M."/>
        </authorList>
    </citation>
    <scope>NUCLEOTIDE SEQUENCE [LARGE SCALE GENOMIC DNA]</scope>
    <source>
        <strain evidence="3">UZHbot4</strain>
    </source>
</reference>
<dbReference type="PATRIC" id="fig|242163.4.peg.6020"/>
<dbReference type="RefSeq" id="WP_050453667.1">
    <property type="nucleotide sequence ID" value="NZ_LFJJ01000061.1"/>
</dbReference>
<dbReference type="AlphaFoldDB" id="A0A0L0MER4"/>
<protein>
    <submittedName>
        <fullName evidence="2">Low molecular weight protein tyrosine phosphatase</fullName>
        <ecNumber evidence="2">3.1.3.48</ecNumber>
    </submittedName>
</protein>
<evidence type="ECO:0000313" key="2">
    <source>
        <dbReference type="EMBL" id="KND60464.1"/>
    </source>
</evidence>
<gene>
    <name evidence="2" type="ORF">BVER_03723c</name>
</gene>
<accession>A0A0L0MER4</accession>
<proteinExistence type="predicted"/>
<dbReference type="Proteomes" id="UP000036959">
    <property type="component" value="Unassembled WGS sequence"/>
</dbReference>
<dbReference type="Pfam" id="PF12706">
    <property type="entry name" value="Lactamase_B_2"/>
    <property type="match status" value="1"/>
</dbReference>
<organism evidence="2 3">
    <name type="scientific">Candidatus Burkholderia verschuerenii</name>
    <dbReference type="NCBI Taxonomy" id="242163"/>
    <lineage>
        <taxon>Bacteria</taxon>
        <taxon>Pseudomonadati</taxon>
        <taxon>Pseudomonadota</taxon>
        <taxon>Betaproteobacteria</taxon>
        <taxon>Burkholderiales</taxon>
        <taxon>Burkholderiaceae</taxon>
        <taxon>Burkholderia</taxon>
    </lineage>
</organism>
<sequence length="293" mass="32494">MRAERFDEPLAQRLADARHAPRDGEIVLYWLGQAGFVIDTAQARLLIDPYLSDTLARKYQGTRFPHTRMMPAPIAPHEFDRVDRVLCTHRHTDHMDPGTLQPLAERFPALRFVVPEASLDEALRRTGAGLDRLISVDAGQRVPVLDDCVVTPIASAHETLDIDEDGRHPWLGYVIEVHGVRLYHSGDCVPYPQLHERVRQARVDVALLPVNGRDAIRGGNGVPGNFTLDEAVELARAAHIPAMIAHHHGLFDFNTLAPETIDARIAREAGALSIHRAQTGCAWRIGPSTRTDG</sequence>
<dbReference type="EMBL" id="LFJJ01000061">
    <property type="protein sequence ID" value="KND60464.1"/>
    <property type="molecule type" value="Genomic_DNA"/>
</dbReference>
<dbReference type="InterPro" id="IPR036866">
    <property type="entry name" value="RibonucZ/Hydroxyglut_hydro"/>
</dbReference>